<dbReference type="InterPro" id="IPR004498">
    <property type="entry name" value="Ribosomal_PrmA_MeTrfase"/>
</dbReference>
<dbReference type="GO" id="GO:0005737">
    <property type="term" value="C:cytoplasm"/>
    <property type="evidence" value="ECO:0007669"/>
    <property type="project" value="UniProtKB-SubCell"/>
</dbReference>
<evidence type="ECO:0000256" key="4">
    <source>
        <dbReference type="ARBA" id="ARBA00022679"/>
    </source>
</evidence>
<accession>A0A1G9SCT1</accession>
<name>A0A1G9SCT1_9PROT</name>
<dbReference type="EC" id="2.1.1.-" evidence="6"/>
<comment type="function">
    <text evidence="6">Methylates ribosomal protein L11.</text>
</comment>
<dbReference type="GO" id="GO:0008276">
    <property type="term" value="F:protein methyltransferase activity"/>
    <property type="evidence" value="ECO:0007669"/>
    <property type="project" value="UniProtKB-UniRule"/>
</dbReference>
<dbReference type="PANTHER" id="PTHR43648:SF1">
    <property type="entry name" value="ELECTRON TRANSFER FLAVOPROTEIN BETA SUBUNIT LYSINE METHYLTRANSFERASE"/>
    <property type="match status" value="1"/>
</dbReference>
<gene>
    <name evidence="6" type="primary">prmA</name>
    <name evidence="7" type="ORF">SAMN04488568_10952</name>
</gene>
<dbReference type="RefSeq" id="WP_091769768.1">
    <property type="nucleotide sequence ID" value="NZ_FNHG01000009.1"/>
</dbReference>
<dbReference type="InterPro" id="IPR029063">
    <property type="entry name" value="SAM-dependent_MTases_sf"/>
</dbReference>
<keyword evidence="7" id="KW-0689">Ribosomal protein</keyword>
<feature type="binding site" evidence="6">
    <location>
        <position position="177"/>
    </location>
    <ligand>
        <name>S-adenosyl-L-methionine</name>
        <dbReference type="ChEBI" id="CHEBI:59789"/>
    </ligand>
</feature>
<feature type="binding site" evidence="6">
    <location>
        <position position="130"/>
    </location>
    <ligand>
        <name>S-adenosyl-L-methionine</name>
        <dbReference type="ChEBI" id="CHEBI:59789"/>
    </ligand>
</feature>
<evidence type="ECO:0000313" key="7">
    <source>
        <dbReference type="EMBL" id="SDM33191.1"/>
    </source>
</evidence>
<keyword evidence="7" id="KW-0687">Ribonucleoprotein</keyword>
<dbReference type="OrthoDB" id="9785995at2"/>
<dbReference type="InterPro" id="IPR050078">
    <property type="entry name" value="Ribosomal_L11_MeTrfase_PrmA"/>
</dbReference>
<keyword evidence="8" id="KW-1185">Reference proteome</keyword>
<dbReference type="Gene3D" id="3.40.50.150">
    <property type="entry name" value="Vaccinia Virus protein VP39"/>
    <property type="match status" value="1"/>
</dbReference>
<evidence type="ECO:0000313" key="8">
    <source>
        <dbReference type="Proteomes" id="UP000199759"/>
    </source>
</evidence>
<feature type="binding site" evidence="6">
    <location>
        <position position="154"/>
    </location>
    <ligand>
        <name>S-adenosyl-L-methionine</name>
        <dbReference type="ChEBI" id="CHEBI:59789"/>
    </ligand>
</feature>
<keyword evidence="4 6" id="KW-0808">Transferase</keyword>
<evidence type="ECO:0000256" key="1">
    <source>
        <dbReference type="ARBA" id="ARBA00009741"/>
    </source>
</evidence>
<dbReference type="GO" id="GO:0032259">
    <property type="term" value="P:methylation"/>
    <property type="evidence" value="ECO:0007669"/>
    <property type="project" value="UniProtKB-KW"/>
</dbReference>
<keyword evidence="5 6" id="KW-0949">S-adenosyl-L-methionine</keyword>
<dbReference type="EMBL" id="FNHG01000009">
    <property type="protein sequence ID" value="SDM33191.1"/>
    <property type="molecule type" value="Genomic_DNA"/>
</dbReference>
<evidence type="ECO:0000256" key="2">
    <source>
        <dbReference type="ARBA" id="ARBA00022490"/>
    </source>
</evidence>
<dbReference type="SUPFAM" id="SSF53335">
    <property type="entry name" value="S-adenosyl-L-methionine-dependent methyltransferases"/>
    <property type="match status" value="1"/>
</dbReference>
<dbReference type="PANTHER" id="PTHR43648">
    <property type="entry name" value="ELECTRON TRANSFER FLAVOPROTEIN BETA SUBUNIT LYSINE METHYLTRANSFERASE"/>
    <property type="match status" value="1"/>
</dbReference>
<dbReference type="STRING" id="144026.SAMN04488568_10952"/>
<proteinExistence type="inferred from homology"/>
<comment type="similarity">
    <text evidence="1 6">Belongs to the methyltransferase superfamily. PrmA family.</text>
</comment>
<sequence length="286" mass="30318">MSTIWRLTAFADFKPLADAVERLDEVYPPIALSWLLFEDGAAARMDVLFEARPDEAAFREASGLTGDIAISVEAMPDEDWVRISLEGLKPVDAGRFVLYGAHDRDAITAGQIGIEIEAGPAFGTGHHGTTRGCLIAFDDMLNAGFEPNTVFDLGCGTAALAIAAAKVLPDAEVMASDIDPEAVEESAENCTKNGTPGIDCFVAEGLDHGKLAGREFELIFANILAGPLVDLAPGIANALAPGGRVILSGLLTEQEAWVRAAYESAGLDVHRQPPLEGWECLVASKR</sequence>
<dbReference type="HAMAP" id="MF_00735">
    <property type="entry name" value="Methyltr_PrmA"/>
    <property type="match status" value="1"/>
</dbReference>
<dbReference type="AlphaFoldDB" id="A0A1G9SCT1"/>
<keyword evidence="2 6" id="KW-0963">Cytoplasm</keyword>
<protein>
    <recommendedName>
        <fullName evidence="6">Ribosomal protein L11 methyltransferase</fullName>
        <shortName evidence="6">L11 Mtase</shortName>
        <ecNumber evidence="6">2.1.1.-</ecNumber>
    </recommendedName>
</protein>
<keyword evidence="3 6" id="KW-0489">Methyltransferase</keyword>
<reference evidence="7 8" key="1">
    <citation type="submission" date="2016-10" db="EMBL/GenBank/DDBJ databases">
        <authorList>
            <person name="de Groot N.N."/>
        </authorList>
    </citation>
    <scope>NUCLEOTIDE SEQUENCE [LARGE SCALE GENOMIC DNA]</scope>
    <source>
        <strain evidence="7 8">DSM 16077</strain>
    </source>
</reference>
<dbReference type="Proteomes" id="UP000199759">
    <property type="component" value="Unassembled WGS sequence"/>
</dbReference>
<comment type="subcellular location">
    <subcellularLocation>
        <location evidence="6">Cytoplasm</location>
    </subcellularLocation>
</comment>
<comment type="catalytic activity">
    <reaction evidence="6">
        <text>L-lysyl-[protein] + 3 S-adenosyl-L-methionine = N(6),N(6),N(6)-trimethyl-L-lysyl-[protein] + 3 S-adenosyl-L-homocysteine + 3 H(+)</text>
        <dbReference type="Rhea" id="RHEA:54192"/>
        <dbReference type="Rhea" id="RHEA-COMP:9752"/>
        <dbReference type="Rhea" id="RHEA-COMP:13826"/>
        <dbReference type="ChEBI" id="CHEBI:15378"/>
        <dbReference type="ChEBI" id="CHEBI:29969"/>
        <dbReference type="ChEBI" id="CHEBI:57856"/>
        <dbReference type="ChEBI" id="CHEBI:59789"/>
        <dbReference type="ChEBI" id="CHEBI:61961"/>
    </reaction>
</comment>
<evidence type="ECO:0000256" key="3">
    <source>
        <dbReference type="ARBA" id="ARBA00022603"/>
    </source>
</evidence>
<dbReference type="Pfam" id="PF06325">
    <property type="entry name" value="PrmA"/>
    <property type="match status" value="1"/>
</dbReference>
<feature type="binding site" evidence="6">
    <location>
        <position position="222"/>
    </location>
    <ligand>
        <name>S-adenosyl-L-methionine</name>
        <dbReference type="ChEBI" id="CHEBI:59789"/>
    </ligand>
</feature>
<organism evidence="7 8">
    <name type="scientific">Maricaulis salignorans</name>
    <dbReference type="NCBI Taxonomy" id="144026"/>
    <lineage>
        <taxon>Bacteria</taxon>
        <taxon>Pseudomonadati</taxon>
        <taxon>Pseudomonadota</taxon>
        <taxon>Alphaproteobacteria</taxon>
        <taxon>Maricaulales</taxon>
        <taxon>Maricaulaceae</taxon>
        <taxon>Maricaulis</taxon>
    </lineage>
</organism>
<dbReference type="CDD" id="cd02440">
    <property type="entry name" value="AdoMet_MTases"/>
    <property type="match status" value="1"/>
</dbReference>
<dbReference type="GO" id="GO:0005840">
    <property type="term" value="C:ribosome"/>
    <property type="evidence" value="ECO:0007669"/>
    <property type="project" value="UniProtKB-KW"/>
</dbReference>
<evidence type="ECO:0000256" key="6">
    <source>
        <dbReference type="HAMAP-Rule" id="MF_00735"/>
    </source>
</evidence>
<evidence type="ECO:0000256" key="5">
    <source>
        <dbReference type="ARBA" id="ARBA00022691"/>
    </source>
</evidence>